<evidence type="ECO:0000313" key="1">
    <source>
        <dbReference type="EMBL" id="CDM69416.1"/>
    </source>
</evidence>
<dbReference type="KEGG" id="clt:CM240_2279"/>
<dbReference type="Proteomes" id="UP000019426">
    <property type="component" value="Chromosome M2/40_rep1"/>
</dbReference>
<reference evidence="1 2" key="1">
    <citation type="submission" date="2013-11" db="EMBL/GenBank/DDBJ databases">
        <title>Complete genome sequence of Clostridum sp. M2/40.</title>
        <authorList>
            <person name="Wibberg D."/>
            <person name="Puehler A."/>
            <person name="Schlueter A."/>
        </authorList>
    </citation>
    <scope>NUCLEOTIDE SEQUENCE [LARGE SCALE GENOMIC DNA]</scope>
    <source>
        <strain evidence="2">M2/40</strain>
    </source>
</reference>
<evidence type="ECO:0000313" key="2">
    <source>
        <dbReference type="Proteomes" id="UP000019426"/>
    </source>
</evidence>
<name>W6RXP5_9CLOT</name>
<dbReference type="AlphaFoldDB" id="W6RXP5"/>
<proteinExistence type="predicted"/>
<dbReference type="HOGENOM" id="CLU_1238420_0_0_9"/>
<organism evidence="1 2">
    <name type="scientific">Clostridium bornimense</name>
    <dbReference type="NCBI Taxonomy" id="1216932"/>
    <lineage>
        <taxon>Bacteria</taxon>
        <taxon>Bacillati</taxon>
        <taxon>Bacillota</taxon>
        <taxon>Clostridia</taxon>
        <taxon>Eubacteriales</taxon>
        <taxon>Clostridiaceae</taxon>
        <taxon>Clostridium</taxon>
    </lineage>
</organism>
<dbReference type="PATRIC" id="fig|1216932.3.peg.2257"/>
<dbReference type="RefSeq" id="WP_044039207.1">
    <property type="nucleotide sequence ID" value="NZ_HG917868.1"/>
</dbReference>
<keyword evidence="2" id="KW-1185">Reference proteome</keyword>
<protein>
    <submittedName>
        <fullName evidence="1">Uncharacterized protein</fullName>
    </submittedName>
</protein>
<accession>W6RXP5</accession>
<dbReference type="EMBL" id="HG917868">
    <property type="protein sequence ID" value="CDM69416.1"/>
    <property type="molecule type" value="Genomic_DNA"/>
</dbReference>
<sequence>MKRLAISIVFVLLILQGYNEGLLYYGQDIDPIEEVFDLDKTYIKEKGIKIQITLINEKNIIGDICKWAKCKEDTYEEENGDNCVIKGEIKGKLGNGYYIKNGKEINIMFSGRKNVNLRLMKDKLLRYLDGNYSVLSINEYIIYDCNEKNINEEKNNIKKQIEKQEFSNVKESDINNSTLITMNSHLFTPVNDGISLIDLSVAFVSYPNDDYIIISTPIIPITY</sequence>
<dbReference type="STRING" id="1216932.CM240_2279"/>
<gene>
    <name evidence="1" type="ORF">CM240_2279</name>
</gene>